<keyword evidence="2" id="KW-1185">Reference proteome</keyword>
<protein>
    <submittedName>
        <fullName evidence="1">Uncharacterized protein</fullName>
    </submittedName>
</protein>
<sequence>MRTNNARDQISSIIDWRSLSAARRNACADRQAKPPRHQAPASHRPTFVRSIAWRIIPCRQAPPVADSTFDSLPPGGHTRAARRYTSSETSLVLAPIIDPNLIQSLFQFNHTYCIIIA</sequence>
<dbReference type="EMBL" id="CP039346">
    <property type="protein sequence ID" value="QCD82462.1"/>
    <property type="molecule type" value="Genomic_DNA"/>
</dbReference>
<organism evidence="1 2">
    <name type="scientific">Vigna unguiculata</name>
    <name type="common">Cowpea</name>
    <dbReference type="NCBI Taxonomy" id="3917"/>
    <lineage>
        <taxon>Eukaryota</taxon>
        <taxon>Viridiplantae</taxon>
        <taxon>Streptophyta</taxon>
        <taxon>Embryophyta</taxon>
        <taxon>Tracheophyta</taxon>
        <taxon>Spermatophyta</taxon>
        <taxon>Magnoliopsida</taxon>
        <taxon>eudicotyledons</taxon>
        <taxon>Gunneridae</taxon>
        <taxon>Pentapetalae</taxon>
        <taxon>rosids</taxon>
        <taxon>fabids</taxon>
        <taxon>Fabales</taxon>
        <taxon>Fabaceae</taxon>
        <taxon>Papilionoideae</taxon>
        <taxon>50 kb inversion clade</taxon>
        <taxon>NPAAA clade</taxon>
        <taxon>indigoferoid/millettioid clade</taxon>
        <taxon>Phaseoleae</taxon>
        <taxon>Vigna</taxon>
    </lineage>
</organism>
<proteinExistence type="predicted"/>
<evidence type="ECO:0000313" key="1">
    <source>
        <dbReference type="EMBL" id="QCD82462.1"/>
    </source>
</evidence>
<gene>
    <name evidence="1" type="ORF">DEO72_LG2g2800</name>
</gene>
<evidence type="ECO:0000313" key="2">
    <source>
        <dbReference type="Proteomes" id="UP000501690"/>
    </source>
</evidence>
<reference evidence="1 2" key="1">
    <citation type="submission" date="2019-04" db="EMBL/GenBank/DDBJ databases">
        <title>An improved genome assembly and genetic linkage map for asparagus bean, Vigna unguiculata ssp. sesquipedialis.</title>
        <authorList>
            <person name="Xia Q."/>
            <person name="Zhang R."/>
            <person name="Dong Y."/>
        </authorList>
    </citation>
    <scope>NUCLEOTIDE SEQUENCE [LARGE SCALE GENOMIC DNA]</scope>
    <source>
        <tissue evidence="1">Leaf</tissue>
    </source>
</reference>
<dbReference type="AlphaFoldDB" id="A0A4D6L1U1"/>
<accession>A0A4D6L1U1</accession>
<name>A0A4D6L1U1_VIGUN</name>
<dbReference type="Proteomes" id="UP000501690">
    <property type="component" value="Linkage Group LG2"/>
</dbReference>